<feature type="compositionally biased region" description="Polar residues" evidence="1">
    <location>
        <begin position="162"/>
        <end position="181"/>
    </location>
</feature>
<comment type="caution">
    <text evidence="4">The sequence shown here is derived from an EMBL/GenBank/DDBJ whole genome shotgun (WGS) entry which is preliminary data.</text>
</comment>
<feature type="signal peptide" evidence="3">
    <location>
        <begin position="1"/>
        <end position="25"/>
    </location>
</feature>
<dbReference type="InterPro" id="IPR008965">
    <property type="entry name" value="CBM2/CBM3_carb-bd_dom_sf"/>
</dbReference>
<feature type="region of interest" description="Disordered" evidence="1">
    <location>
        <begin position="162"/>
        <end position="200"/>
    </location>
</feature>
<protein>
    <recommendedName>
        <fullName evidence="6">Cohesin domain-containing protein</fullName>
    </recommendedName>
</protein>
<keyword evidence="2" id="KW-0472">Membrane</keyword>
<reference evidence="4" key="2">
    <citation type="journal article" date="2021" name="Microbiome">
        <title>Successional dynamics and alternative stable states in a saline activated sludge microbial community over 9 years.</title>
        <authorList>
            <person name="Wang Y."/>
            <person name="Ye J."/>
            <person name="Ju F."/>
            <person name="Liu L."/>
            <person name="Boyd J.A."/>
            <person name="Deng Y."/>
            <person name="Parks D.H."/>
            <person name="Jiang X."/>
            <person name="Yin X."/>
            <person name="Woodcroft B.J."/>
            <person name="Tyson G.W."/>
            <person name="Hugenholtz P."/>
            <person name="Polz M.F."/>
            <person name="Zhang T."/>
        </authorList>
    </citation>
    <scope>NUCLEOTIDE SEQUENCE</scope>
    <source>
        <strain evidence="4">HKST-UBA16</strain>
    </source>
</reference>
<evidence type="ECO:0000256" key="1">
    <source>
        <dbReference type="SAM" id="MobiDB-lite"/>
    </source>
</evidence>
<evidence type="ECO:0000256" key="2">
    <source>
        <dbReference type="SAM" id="Phobius"/>
    </source>
</evidence>
<dbReference type="GO" id="GO:0030246">
    <property type="term" value="F:carbohydrate binding"/>
    <property type="evidence" value="ECO:0007669"/>
    <property type="project" value="InterPro"/>
</dbReference>
<gene>
    <name evidence="4" type="ORF">KC622_03200</name>
</gene>
<evidence type="ECO:0000313" key="4">
    <source>
        <dbReference type="EMBL" id="MCA9375311.1"/>
    </source>
</evidence>
<keyword evidence="2" id="KW-0812">Transmembrane</keyword>
<dbReference type="Gene3D" id="2.60.40.680">
    <property type="match status" value="1"/>
</dbReference>
<feature type="transmembrane region" description="Helical" evidence="2">
    <location>
        <begin position="215"/>
        <end position="238"/>
    </location>
</feature>
<proteinExistence type="predicted"/>
<sequence length="254" mass="27073">MIKRAAKLFISIGIFFLLGTACVNAVSAAEFTFNPDGGYVLEGDQFILDILIDTGGLKVTKARAVVTFDPTLVEIVKAERQNTLFSQYPDDEQSTDNTNGVLMLSGFTQSGTDSLYSTSGNPDVFARVTFKAIRDGAVSFNWEYTGSDAPFKTVIMADGSPPQNVLDSKPDSASFTIQDTNGTSTGSTTGTTTTGSTGKSDVSIPNTGVFDEKNIYIGLGIIVGGVLIYAGSSILYNASRNAIRSRQRTVVEYD</sequence>
<dbReference type="Proteomes" id="UP000748332">
    <property type="component" value="Unassembled WGS sequence"/>
</dbReference>
<accession>A0A955HYE1</accession>
<reference evidence="4" key="1">
    <citation type="submission" date="2020-04" db="EMBL/GenBank/DDBJ databases">
        <authorList>
            <person name="Zhang T."/>
        </authorList>
    </citation>
    <scope>NUCLEOTIDE SEQUENCE</scope>
    <source>
        <strain evidence="4">HKST-UBA16</strain>
    </source>
</reference>
<keyword evidence="2" id="KW-1133">Transmembrane helix</keyword>
<evidence type="ECO:0008006" key="6">
    <source>
        <dbReference type="Google" id="ProtNLM"/>
    </source>
</evidence>
<dbReference type="AlphaFoldDB" id="A0A955HYE1"/>
<keyword evidence="3" id="KW-0732">Signal</keyword>
<evidence type="ECO:0000313" key="5">
    <source>
        <dbReference type="Proteomes" id="UP000748332"/>
    </source>
</evidence>
<feature type="compositionally biased region" description="Low complexity" evidence="1">
    <location>
        <begin position="182"/>
        <end position="198"/>
    </location>
</feature>
<evidence type="ECO:0000256" key="3">
    <source>
        <dbReference type="SAM" id="SignalP"/>
    </source>
</evidence>
<feature type="chain" id="PRO_5038131244" description="Cohesin domain-containing protein" evidence="3">
    <location>
        <begin position="26"/>
        <end position="254"/>
    </location>
</feature>
<name>A0A955HYE1_9BACT</name>
<organism evidence="4 5">
    <name type="scientific">Candidatus Dojkabacteria bacterium</name>
    <dbReference type="NCBI Taxonomy" id="2099670"/>
    <lineage>
        <taxon>Bacteria</taxon>
        <taxon>Candidatus Dojkabacteria</taxon>
    </lineage>
</organism>
<dbReference type="SUPFAM" id="SSF49384">
    <property type="entry name" value="Carbohydrate-binding domain"/>
    <property type="match status" value="1"/>
</dbReference>
<dbReference type="PROSITE" id="PS51257">
    <property type="entry name" value="PROKAR_LIPOPROTEIN"/>
    <property type="match status" value="1"/>
</dbReference>
<dbReference type="EMBL" id="JAGQLM010000144">
    <property type="protein sequence ID" value="MCA9375311.1"/>
    <property type="molecule type" value="Genomic_DNA"/>
</dbReference>